<dbReference type="Proteomes" id="UP001183615">
    <property type="component" value="Unassembled WGS sequence"/>
</dbReference>
<evidence type="ECO:0000313" key="5">
    <source>
        <dbReference type="EMBL" id="MDT0441679.1"/>
    </source>
</evidence>
<evidence type="ECO:0000256" key="1">
    <source>
        <dbReference type="ARBA" id="ARBA00010830"/>
    </source>
</evidence>
<dbReference type="InterPro" id="IPR010618">
    <property type="entry name" value="RPF"/>
</dbReference>
<feature type="domain" description="LysM" evidence="4">
    <location>
        <begin position="281"/>
        <end position="330"/>
    </location>
</feature>
<dbReference type="PROSITE" id="PS51782">
    <property type="entry name" value="LYSM"/>
    <property type="match status" value="1"/>
</dbReference>
<dbReference type="PANTHER" id="PTHR34700">
    <property type="entry name" value="POTASSIUM BINDING PROTEIN KBP"/>
    <property type="match status" value="1"/>
</dbReference>
<comment type="similarity">
    <text evidence="1">Belongs to the transglycosylase family. Rpf subfamily.</text>
</comment>
<keyword evidence="6" id="KW-1185">Reference proteome</keyword>
<sequence length="335" mass="35034">MRSGTGRHRRPRQAPAFIVAAGVTGAGIALPLLSAGSAQAVGDETWDRAAECESGGLWSANTGNGYFGGLQLTLGMWEQYGGLELAPRPDLASRVQQISVAERILADQGKDAFPACGVLSGLWQEYREEADEVDRAEEAEEAQAEEEIGGPEESAAREGTPEEDGAGEEASEASEAPEAPEAPEEPSAGTGEERPGDAPSGDADAGAEDVPERPQEELPAQPPEEVPDERPAEDRAGGERAGEDRSAEGGADDARGGRHRGDPDPEEAGRLGESGGGRHAERHEVRRGDTLSAIAVEYGVPGGWPVLYAANETVIGDDPDYILPGQELDLTITGR</sequence>
<dbReference type="PANTHER" id="PTHR34700:SF4">
    <property type="entry name" value="PHAGE-LIKE ELEMENT PBSX PROTEIN XKDP"/>
    <property type="match status" value="1"/>
</dbReference>
<dbReference type="InterPro" id="IPR018392">
    <property type="entry name" value="LysM"/>
</dbReference>
<dbReference type="SMART" id="SM00257">
    <property type="entry name" value="LysM"/>
    <property type="match status" value="1"/>
</dbReference>
<evidence type="ECO:0000313" key="6">
    <source>
        <dbReference type="Proteomes" id="UP001183615"/>
    </source>
</evidence>
<name>A0ABU2RZQ9_9ACTN</name>
<dbReference type="Pfam" id="PF06737">
    <property type="entry name" value="Transglycosylas"/>
    <property type="match status" value="1"/>
</dbReference>
<dbReference type="RefSeq" id="WP_311615680.1">
    <property type="nucleotide sequence ID" value="NZ_JAVREV010000002.1"/>
</dbReference>
<feature type="compositionally biased region" description="Low complexity" evidence="3">
    <location>
        <begin position="173"/>
        <end position="190"/>
    </location>
</feature>
<feature type="compositionally biased region" description="Basic and acidic residues" evidence="3">
    <location>
        <begin position="228"/>
        <end position="287"/>
    </location>
</feature>
<proteinExistence type="inferred from homology"/>
<reference evidence="6" key="1">
    <citation type="submission" date="2023-07" db="EMBL/GenBank/DDBJ databases">
        <title>30 novel species of actinomycetes from the DSMZ collection.</title>
        <authorList>
            <person name="Nouioui I."/>
        </authorList>
    </citation>
    <scope>NUCLEOTIDE SEQUENCE [LARGE SCALE GENOMIC DNA]</scope>
    <source>
        <strain evidence="6">DSM 41886</strain>
    </source>
</reference>
<dbReference type="CDD" id="cd00118">
    <property type="entry name" value="LysM"/>
    <property type="match status" value="1"/>
</dbReference>
<dbReference type="EMBL" id="JAVREV010000002">
    <property type="protein sequence ID" value="MDT0441679.1"/>
    <property type="molecule type" value="Genomic_DNA"/>
</dbReference>
<feature type="region of interest" description="Disordered" evidence="3">
    <location>
        <begin position="129"/>
        <end position="287"/>
    </location>
</feature>
<dbReference type="InterPro" id="IPR023346">
    <property type="entry name" value="Lysozyme-like_dom_sf"/>
</dbReference>
<evidence type="ECO:0000256" key="3">
    <source>
        <dbReference type="SAM" id="MobiDB-lite"/>
    </source>
</evidence>
<feature type="compositionally biased region" description="Acidic residues" evidence="3">
    <location>
        <begin position="161"/>
        <end position="172"/>
    </location>
</feature>
<evidence type="ECO:0000256" key="2">
    <source>
        <dbReference type="ARBA" id="ARBA00022801"/>
    </source>
</evidence>
<organism evidence="5 6">
    <name type="scientific">Streptomyces johnsoniae</name>
    <dbReference type="NCBI Taxonomy" id="3075532"/>
    <lineage>
        <taxon>Bacteria</taxon>
        <taxon>Bacillati</taxon>
        <taxon>Actinomycetota</taxon>
        <taxon>Actinomycetes</taxon>
        <taxon>Kitasatosporales</taxon>
        <taxon>Streptomycetaceae</taxon>
        <taxon>Streptomyces</taxon>
    </lineage>
</organism>
<dbReference type="Gene3D" id="3.10.350.10">
    <property type="entry name" value="LysM domain"/>
    <property type="match status" value="1"/>
</dbReference>
<dbReference type="InterPro" id="IPR036779">
    <property type="entry name" value="LysM_dom_sf"/>
</dbReference>
<protein>
    <submittedName>
        <fullName evidence="5">Transglycosylase family protein</fullName>
    </submittedName>
</protein>
<evidence type="ECO:0000259" key="4">
    <source>
        <dbReference type="PROSITE" id="PS51782"/>
    </source>
</evidence>
<accession>A0ABU2RZQ9</accession>
<dbReference type="Gene3D" id="1.10.530.10">
    <property type="match status" value="1"/>
</dbReference>
<gene>
    <name evidence="5" type="ORF">RM779_03565</name>
</gene>
<comment type="caution">
    <text evidence="5">The sequence shown here is derived from an EMBL/GenBank/DDBJ whole genome shotgun (WGS) entry which is preliminary data.</text>
</comment>
<dbReference type="SUPFAM" id="SSF54106">
    <property type="entry name" value="LysM domain"/>
    <property type="match status" value="1"/>
</dbReference>
<dbReference type="CDD" id="cd13925">
    <property type="entry name" value="RPF"/>
    <property type="match status" value="1"/>
</dbReference>
<keyword evidence="2" id="KW-0378">Hydrolase</keyword>
<dbReference type="InterPro" id="IPR052196">
    <property type="entry name" value="Bact_Kbp"/>
</dbReference>
<dbReference type="Pfam" id="PF01476">
    <property type="entry name" value="LysM"/>
    <property type="match status" value="1"/>
</dbReference>
<dbReference type="SUPFAM" id="SSF53955">
    <property type="entry name" value="Lysozyme-like"/>
    <property type="match status" value="1"/>
</dbReference>
<feature type="compositionally biased region" description="Acidic residues" evidence="3">
    <location>
        <begin position="129"/>
        <end position="150"/>
    </location>
</feature>